<dbReference type="Proteomes" id="UP000664940">
    <property type="component" value="Unassembled WGS sequence"/>
</dbReference>
<evidence type="ECO:0000313" key="3">
    <source>
        <dbReference type="Proteomes" id="UP000664940"/>
    </source>
</evidence>
<reference evidence="2 3" key="1">
    <citation type="journal article" date="2020" name="Nature">
        <title>Six reference-quality genomes reveal evolution of bat adaptations.</title>
        <authorList>
            <person name="Jebb D."/>
            <person name="Huang Z."/>
            <person name="Pippel M."/>
            <person name="Hughes G.M."/>
            <person name="Lavrichenko K."/>
            <person name="Devanna P."/>
            <person name="Winkler S."/>
            <person name="Jermiin L.S."/>
            <person name="Skirmuntt E.C."/>
            <person name="Katzourakis A."/>
            <person name="Burkitt-Gray L."/>
            <person name="Ray D.A."/>
            <person name="Sullivan K.A.M."/>
            <person name="Roscito J.G."/>
            <person name="Kirilenko B.M."/>
            <person name="Davalos L.M."/>
            <person name="Corthals A.P."/>
            <person name="Power M.L."/>
            <person name="Jones G."/>
            <person name="Ransome R.D."/>
            <person name="Dechmann D.K.N."/>
            <person name="Locatelli A.G."/>
            <person name="Puechmaille S.J."/>
            <person name="Fedrigo O."/>
            <person name="Jarvis E.D."/>
            <person name="Hiller M."/>
            <person name="Vernes S.C."/>
            <person name="Myers E.W."/>
            <person name="Teeling E.C."/>
        </authorList>
    </citation>
    <scope>NUCLEOTIDE SEQUENCE [LARGE SCALE GENOMIC DNA]</scope>
    <source>
        <strain evidence="2">Bat1K_MPI-CBG_1</strain>
    </source>
</reference>
<organism evidence="2 3">
    <name type="scientific">Phyllostomus discolor</name>
    <name type="common">pale spear-nosed bat</name>
    <dbReference type="NCBI Taxonomy" id="89673"/>
    <lineage>
        <taxon>Eukaryota</taxon>
        <taxon>Metazoa</taxon>
        <taxon>Chordata</taxon>
        <taxon>Craniata</taxon>
        <taxon>Vertebrata</taxon>
        <taxon>Euteleostomi</taxon>
        <taxon>Mammalia</taxon>
        <taxon>Eutheria</taxon>
        <taxon>Laurasiatheria</taxon>
        <taxon>Chiroptera</taxon>
        <taxon>Yangochiroptera</taxon>
        <taxon>Phyllostomidae</taxon>
        <taxon>Phyllostominae</taxon>
        <taxon>Phyllostomus</taxon>
    </lineage>
</organism>
<protein>
    <submittedName>
        <fullName evidence="2">Uncharacterized protein</fullName>
    </submittedName>
</protein>
<feature type="region of interest" description="Disordered" evidence="1">
    <location>
        <begin position="98"/>
        <end position="156"/>
    </location>
</feature>
<proteinExistence type="predicted"/>
<comment type="caution">
    <text evidence="2">The sequence shown here is derived from an EMBL/GenBank/DDBJ whole genome shotgun (WGS) entry which is preliminary data.</text>
</comment>
<dbReference type="AlphaFoldDB" id="A0A833ZY98"/>
<feature type="compositionally biased region" description="Low complexity" evidence="1">
    <location>
        <begin position="98"/>
        <end position="109"/>
    </location>
</feature>
<accession>A0A833ZY98</accession>
<dbReference type="EMBL" id="JABVXQ010000007">
    <property type="protein sequence ID" value="KAF6099830.1"/>
    <property type="molecule type" value="Genomic_DNA"/>
</dbReference>
<name>A0A833ZY98_9CHIR</name>
<evidence type="ECO:0000313" key="2">
    <source>
        <dbReference type="EMBL" id="KAF6099830.1"/>
    </source>
</evidence>
<gene>
    <name evidence="2" type="ORF">HJG60_011561</name>
</gene>
<sequence length="156" mass="16763">MRFRAPVLSASKGARRLRSVHGAKSVPGRGQEVLNSRAASVKISLRETVHRAYPYPPGVRGLASVATFNPLCAERLPRDRARRRATLVFVARVWPAGLGRPGRPAPSAATEPLVATPQSAPQGAPGVLPTRLRAKTSFPMRNTLRSPRTAPSFGKT</sequence>
<evidence type="ECO:0000256" key="1">
    <source>
        <dbReference type="SAM" id="MobiDB-lite"/>
    </source>
</evidence>